<feature type="compositionally biased region" description="Polar residues" evidence="3">
    <location>
        <begin position="79"/>
        <end position="88"/>
    </location>
</feature>
<reference evidence="6" key="1">
    <citation type="submission" date="2023-04" db="EMBL/GenBank/DDBJ databases">
        <title>Candida boidinii NBRC 10035.</title>
        <authorList>
            <person name="Ichikawa N."/>
            <person name="Sato H."/>
            <person name="Tonouchi N."/>
        </authorList>
    </citation>
    <scope>NUCLEOTIDE SEQUENCE</scope>
    <source>
        <strain evidence="6">NBRC 10035</strain>
    </source>
</reference>
<dbReference type="GO" id="GO:0000407">
    <property type="term" value="C:phagophore assembly site"/>
    <property type="evidence" value="ECO:0007669"/>
    <property type="project" value="TreeGrafter"/>
</dbReference>
<dbReference type="GO" id="GO:0006995">
    <property type="term" value="P:cellular response to nitrogen starvation"/>
    <property type="evidence" value="ECO:0007669"/>
    <property type="project" value="TreeGrafter"/>
</dbReference>
<dbReference type="InterPro" id="IPR038274">
    <property type="entry name" value="Atg6/Beclin_C_sf"/>
</dbReference>
<keyword evidence="7" id="KW-1185">Reference proteome</keyword>
<feature type="domain" description="Atg6 BARA" evidence="4">
    <location>
        <begin position="388"/>
        <end position="573"/>
    </location>
</feature>
<evidence type="ECO:0000259" key="5">
    <source>
        <dbReference type="Pfam" id="PF17675"/>
    </source>
</evidence>
<dbReference type="InterPro" id="IPR040455">
    <property type="entry name" value="Atg6_BARA"/>
</dbReference>
<evidence type="ECO:0000256" key="3">
    <source>
        <dbReference type="SAM" id="MobiDB-lite"/>
    </source>
</evidence>
<dbReference type="InterPro" id="IPR007243">
    <property type="entry name" value="Atg6/Beclin"/>
</dbReference>
<dbReference type="Pfam" id="PF04111">
    <property type="entry name" value="APG6"/>
    <property type="match status" value="1"/>
</dbReference>
<comment type="similarity">
    <text evidence="1">Belongs to the beclin family.</text>
</comment>
<dbReference type="GO" id="GO:0000423">
    <property type="term" value="P:mitophagy"/>
    <property type="evidence" value="ECO:0007669"/>
    <property type="project" value="TreeGrafter"/>
</dbReference>
<feature type="compositionally biased region" description="Basic and acidic residues" evidence="3">
    <location>
        <begin position="97"/>
        <end position="107"/>
    </location>
</feature>
<dbReference type="Pfam" id="PF17675">
    <property type="entry name" value="APG6_N"/>
    <property type="match status" value="1"/>
</dbReference>
<evidence type="ECO:0000256" key="2">
    <source>
        <dbReference type="SAM" id="Coils"/>
    </source>
</evidence>
<evidence type="ECO:0000259" key="4">
    <source>
        <dbReference type="Pfam" id="PF04111"/>
    </source>
</evidence>
<name>A0A9W6SYC1_CANBO</name>
<feature type="coiled-coil region" evidence="2">
    <location>
        <begin position="305"/>
        <end position="377"/>
    </location>
</feature>
<dbReference type="GO" id="GO:0045324">
    <property type="term" value="P:late endosome to vacuole transport"/>
    <property type="evidence" value="ECO:0007669"/>
    <property type="project" value="TreeGrafter"/>
</dbReference>
<proteinExistence type="inferred from homology"/>
<dbReference type="GO" id="GO:0000045">
    <property type="term" value="P:autophagosome assembly"/>
    <property type="evidence" value="ECO:0007669"/>
    <property type="project" value="TreeGrafter"/>
</dbReference>
<feature type="compositionally biased region" description="Low complexity" evidence="3">
    <location>
        <begin position="112"/>
        <end position="134"/>
    </location>
</feature>
<evidence type="ECO:0000313" key="7">
    <source>
        <dbReference type="Proteomes" id="UP001165120"/>
    </source>
</evidence>
<feature type="compositionally biased region" description="Low complexity" evidence="3">
    <location>
        <begin position="65"/>
        <end position="78"/>
    </location>
</feature>
<protein>
    <submittedName>
        <fullName evidence="6">Unnamed protein product</fullName>
    </submittedName>
</protein>
<dbReference type="GO" id="GO:0034271">
    <property type="term" value="C:phosphatidylinositol 3-kinase complex, class III, type I"/>
    <property type="evidence" value="ECO:0007669"/>
    <property type="project" value="TreeGrafter"/>
</dbReference>
<dbReference type="GO" id="GO:0043548">
    <property type="term" value="F:phosphatidylinositol 3-kinase binding"/>
    <property type="evidence" value="ECO:0007669"/>
    <property type="project" value="TreeGrafter"/>
</dbReference>
<dbReference type="AlphaFoldDB" id="A0A9W6SYC1"/>
<organism evidence="6 7">
    <name type="scientific">Candida boidinii</name>
    <name type="common">Yeast</name>
    <dbReference type="NCBI Taxonomy" id="5477"/>
    <lineage>
        <taxon>Eukaryota</taxon>
        <taxon>Fungi</taxon>
        <taxon>Dikarya</taxon>
        <taxon>Ascomycota</taxon>
        <taxon>Saccharomycotina</taxon>
        <taxon>Pichiomycetes</taxon>
        <taxon>Pichiales</taxon>
        <taxon>Pichiaceae</taxon>
        <taxon>Ogataea</taxon>
        <taxon>Ogataea/Candida clade</taxon>
    </lineage>
</organism>
<dbReference type="GO" id="GO:0030674">
    <property type="term" value="F:protein-macromolecule adaptor activity"/>
    <property type="evidence" value="ECO:0007669"/>
    <property type="project" value="TreeGrafter"/>
</dbReference>
<evidence type="ECO:0000313" key="6">
    <source>
        <dbReference type="EMBL" id="GME69205.1"/>
    </source>
</evidence>
<dbReference type="PANTHER" id="PTHR12768:SF4">
    <property type="entry name" value="BECLIN-1"/>
    <property type="match status" value="1"/>
</dbReference>
<feature type="domain" description="Atg6/beclin coiled-coil" evidence="5">
    <location>
        <begin position="242"/>
        <end position="385"/>
    </location>
</feature>
<dbReference type="InterPro" id="IPR041691">
    <property type="entry name" value="Atg6/beclin_CC"/>
</dbReference>
<keyword evidence="2" id="KW-0175">Coiled coil</keyword>
<dbReference type="EMBL" id="BSXN01000606">
    <property type="protein sequence ID" value="GME69205.1"/>
    <property type="molecule type" value="Genomic_DNA"/>
</dbReference>
<sequence length="574" mass="65451">MSYVCQRCKLPLVVDESLKDLSKAQTHLLTLNYGTRPAQLNIDGDGEYGENKYDDTQFAGSERPSSNNTTTISKNSVNDQLNTRQSSPALIANKNIHLPESRRRQFEEAMNDLDSSSDLSNKTVNNNNDKNNLANRAVSPAYNYMTDGNGSNGSFVILDKKINNKLDHTSLNDNLVYSSNNQQKNINSDDINNYIDDSNGNIFNNNVAFTPNQLIRNQLNETSTTLNKIFEVLSSKYEIDYPICQDCSSLLISKSKVKFENLNKDKESYVHFLKKLTLKQSSSASTSASTYSISKIPDEKINNSIDELSNLKNKESEILSELKKLDQDFNDLNDEYNELNLELNELDLREQNFYLLKNKNDLEINNLNNEYERIKSLYNYSVNELDNLRNKNIYSDIFNISIFENTNIGTINGLRLGYSDKLKISDYEINAALGQIILLLSIVINKLNLKIDNYKLYPLGSNSYIEVTSGKHDTSWEKIDIFRNESNATFPAISDYFNGDKKFDRALLNLLKLTDLIKNNLIKIDNSNVIPFKIENYKINGYSIQFSSGKSNDEWNNACNSLLITCKWLLTYLV</sequence>
<evidence type="ECO:0000256" key="1">
    <source>
        <dbReference type="ARBA" id="ARBA00005965"/>
    </source>
</evidence>
<comment type="caution">
    <text evidence="6">The sequence shown here is derived from an EMBL/GenBank/DDBJ whole genome shotgun (WGS) entry which is preliminary data.</text>
</comment>
<dbReference type="Gene3D" id="1.10.418.40">
    <property type="entry name" value="Autophagy protein 6/Beclin 1"/>
    <property type="match status" value="1"/>
</dbReference>
<accession>A0A9W6SYC1</accession>
<dbReference type="Proteomes" id="UP001165120">
    <property type="component" value="Unassembled WGS sequence"/>
</dbReference>
<gene>
    <name evidence="6" type="ORF">Cboi02_000214400</name>
</gene>
<feature type="region of interest" description="Disordered" evidence="3">
    <location>
        <begin position="42"/>
        <end position="134"/>
    </location>
</feature>
<dbReference type="PANTHER" id="PTHR12768">
    <property type="entry name" value="BECLIN 1"/>
    <property type="match status" value="1"/>
</dbReference>
<dbReference type="GO" id="GO:0034272">
    <property type="term" value="C:phosphatidylinositol 3-kinase complex, class III, type II"/>
    <property type="evidence" value="ECO:0007669"/>
    <property type="project" value="TreeGrafter"/>
</dbReference>